<accession>A0ABS0KY26</accession>
<evidence type="ECO:0008006" key="3">
    <source>
        <dbReference type="Google" id="ProtNLM"/>
    </source>
</evidence>
<protein>
    <recommendedName>
        <fullName evidence="3">STAS/SEC14 domain-containing protein</fullName>
    </recommendedName>
</protein>
<sequence>MNLPALAHTEYLTIYYDEANGWLYNQWRGEQTQQTVTAGCRAVLGFVNQLQLRKILNDNSLLTKPWTGAAEWVEREFFPRAADAGVEAIAWVAPPEYYNTLSARLQLRGQERPMIFPFEQASVAAQWLRDV</sequence>
<comment type="caution">
    <text evidence="1">The sequence shown here is derived from an EMBL/GenBank/DDBJ whole genome shotgun (WGS) entry which is preliminary data.</text>
</comment>
<dbReference type="RefSeq" id="WP_196953808.1">
    <property type="nucleotide sequence ID" value="NZ_JADWYK010000002.1"/>
</dbReference>
<name>A0ABS0KY26_9BACT</name>
<organism evidence="1 2">
    <name type="scientific">Hymenobacter guriensis</name>
    <dbReference type="NCBI Taxonomy" id="2793065"/>
    <lineage>
        <taxon>Bacteria</taxon>
        <taxon>Pseudomonadati</taxon>
        <taxon>Bacteroidota</taxon>
        <taxon>Cytophagia</taxon>
        <taxon>Cytophagales</taxon>
        <taxon>Hymenobacteraceae</taxon>
        <taxon>Hymenobacter</taxon>
    </lineage>
</organism>
<proteinExistence type="predicted"/>
<dbReference type="Proteomes" id="UP000601099">
    <property type="component" value="Unassembled WGS sequence"/>
</dbReference>
<evidence type="ECO:0000313" key="2">
    <source>
        <dbReference type="Proteomes" id="UP000601099"/>
    </source>
</evidence>
<gene>
    <name evidence="1" type="ORF">I5L79_04340</name>
</gene>
<keyword evidence="2" id="KW-1185">Reference proteome</keyword>
<reference evidence="1 2" key="1">
    <citation type="submission" date="2020-11" db="EMBL/GenBank/DDBJ databases">
        <title>Hymenobacter sp.</title>
        <authorList>
            <person name="Kim M.K."/>
        </authorList>
    </citation>
    <scope>NUCLEOTIDE SEQUENCE [LARGE SCALE GENOMIC DNA]</scope>
    <source>
        <strain evidence="1 2">BT594</strain>
    </source>
</reference>
<dbReference type="EMBL" id="JADWYK010000002">
    <property type="protein sequence ID" value="MBG8552761.1"/>
    <property type="molecule type" value="Genomic_DNA"/>
</dbReference>
<evidence type="ECO:0000313" key="1">
    <source>
        <dbReference type="EMBL" id="MBG8552761.1"/>
    </source>
</evidence>